<dbReference type="CDD" id="cd11301">
    <property type="entry name" value="Fut1_Fut2_like"/>
    <property type="match status" value="1"/>
</dbReference>
<dbReference type="InterPro" id="IPR002516">
    <property type="entry name" value="Glyco_trans_11"/>
</dbReference>
<sequence>MVISKISMGLGNQMFQYAAGKALSLHKNVPFKLDVSSYEGYHLRKFELDSLFSIQTEKVTKEEAAKYRISQPVKSAWNKFFPNNKIFFYHLPYEMSGVKRKVLECSELVSPAHKKRTFIEPQYYFNPNFFQAPDDVFLIGYWMSWRYFEKFDHQVRRDFTVRPELVNHLRNIEQEIRANNSVSIHIRRSDFTTSKNASLHGVIPITFYLSAIEEMTSKNPSSHYYVFSDDIAWAKENLTTKYPITFVSNEITKTAFEDFYLMTICKHNIIANSTFSWWAAYLNNNPGKTVIAPEKWYNQAPYNYKDVYPLSWKILSS</sequence>
<dbReference type="EMBL" id="BJYT01000008">
    <property type="protein sequence ID" value="GEO09931.1"/>
    <property type="molecule type" value="Genomic_DNA"/>
</dbReference>
<dbReference type="Pfam" id="PF01531">
    <property type="entry name" value="Glyco_transf_11"/>
    <property type="match status" value="1"/>
</dbReference>
<keyword evidence="4" id="KW-1185">Reference proteome</keyword>
<organism evidence="3 4">
    <name type="scientific">Segetibacter aerophilus</name>
    <dbReference type="NCBI Taxonomy" id="670293"/>
    <lineage>
        <taxon>Bacteria</taxon>
        <taxon>Pseudomonadati</taxon>
        <taxon>Bacteroidota</taxon>
        <taxon>Chitinophagia</taxon>
        <taxon>Chitinophagales</taxon>
        <taxon>Chitinophagaceae</taxon>
        <taxon>Segetibacter</taxon>
    </lineage>
</organism>
<dbReference type="Proteomes" id="UP000321513">
    <property type="component" value="Unassembled WGS sequence"/>
</dbReference>
<dbReference type="PANTHER" id="PTHR11927:SF9">
    <property type="entry name" value="L-FUCOSYLTRANSFERASE"/>
    <property type="match status" value="1"/>
</dbReference>
<reference evidence="3 4" key="1">
    <citation type="submission" date="2019-07" db="EMBL/GenBank/DDBJ databases">
        <title>Whole genome shotgun sequence of Segetibacter aerophilus NBRC 106135.</title>
        <authorList>
            <person name="Hosoyama A."/>
            <person name="Uohara A."/>
            <person name="Ohji S."/>
            <person name="Ichikawa N."/>
        </authorList>
    </citation>
    <scope>NUCLEOTIDE SEQUENCE [LARGE SCALE GENOMIC DNA]</scope>
    <source>
        <strain evidence="3 4">NBRC 106135</strain>
    </source>
</reference>
<name>A0A512BD92_9BACT</name>
<dbReference type="PANTHER" id="PTHR11927">
    <property type="entry name" value="GALACTOSIDE 2-L-FUCOSYLTRANSFERASE"/>
    <property type="match status" value="1"/>
</dbReference>
<keyword evidence="2 3" id="KW-0808">Transferase</keyword>
<evidence type="ECO:0000313" key="3">
    <source>
        <dbReference type="EMBL" id="GEO09931.1"/>
    </source>
</evidence>
<comment type="caution">
    <text evidence="3">The sequence shown here is derived from an EMBL/GenBank/DDBJ whole genome shotgun (WGS) entry which is preliminary data.</text>
</comment>
<gene>
    <name evidence="3" type="ORF">SAE01_24270</name>
</gene>
<dbReference type="GO" id="GO:0005975">
    <property type="term" value="P:carbohydrate metabolic process"/>
    <property type="evidence" value="ECO:0007669"/>
    <property type="project" value="InterPro"/>
</dbReference>
<protein>
    <submittedName>
        <fullName evidence="3">Alpha-1,2-fucosyltransferase</fullName>
    </submittedName>
</protein>
<dbReference type="OrthoDB" id="9794601at2"/>
<proteinExistence type="predicted"/>
<keyword evidence="1 3" id="KW-0328">Glycosyltransferase</keyword>
<evidence type="ECO:0000256" key="2">
    <source>
        <dbReference type="ARBA" id="ARBA00022679"/>
    </source>
</evidence>
<dbReference type="AlphaFoldDB" id="A0A512BD92"/>
<evidence type="ECO:0000256" key="1">
    <source>
        <dbReference type="ARBA" id="ARBA00022676"/>
    </source>
</evidence>
<dbReference type="Gene3D" id="3.40.50.11350">
    <property type="match status" value="1"/>
</dbReference>
<dbReference type="GO" id="GO:0016020">
    <property type="term" value="C:membrane"/>
    <property type="evidence" value="ECO:0007669"/>
    <property type="project" value="InterPro"/>
</dbReference>
<dbReference type="GO" id="GO:0008107">
    <property type="term" value="F:galactoside 2-alpha-L-fucosyltransferase activity"/>
    <property type="evidence" value="ECO:0007669"/>
    <property type="project" value="InterPro"/>
</dbReference>
<evidence type="ECO:0000313" key="4">
    <source>
        <dbReference type="Proteomes" id="UP000321513"/>
    </source>
</evidence>
<accession>A0A512BD92</accession>